<dbReference type="Proteomes" id="UP000028524">
    <property type="component" value="Unassembled WGS sequence"/>
</dbReference>
<dbReference type="AlphaFoldDB" id="A0A084QG96"/>
<dbReference type="Pfam" id="PF16486">
    <property type="entry name" value="ArgoN"/>
    <property type="match status" value="1"/>
</dbReference>
<reference evidence="3 4" key="1">
    <citation type="journal article" date="2014" name="BMC Genomics">
        <title>Comparative genome sequencing reveals chemotype-specific gene clusters in the toxigenic black mold Stachybotrys.</title>
        <authorList>
            <person name="Semeiks J."/>
            <person name="Borek D."/>
            <person name="Otwinowski Z."/>
            <person name="Grishin N.V."/>
        </authorList>
    </citation>
    <scope>NUCLEOTIDE SEQUENCE [LARGE SCALE GENOMIC DNA]</scope>
    <source>
        <strain evidence="3 4">IBT 40285</strain>
    </source>
</reference>
<dbReference type="Gene3D" id="3.40.50.2300">
    <property type="match status" value="1"/>
</dbReference>
<dbReference type="InterPro" id="IPR045246">
    <property type="entry name" value="Piwi_ago-like"/>
</dbReference>
<name>A0A084QG96_STAC4</name>
<dbReference type="InterPro" id="IPR014811">
    <property type="entry name" value="ArgoL1"/>
</dbReference>
<dbReference type="SUPFAM" id="SSF53098">
    <property type="entry name" value="Ribonuclease H-like"/>
    <property type="match status" value="1"/>
</dbReference>
<dbReference type="InterPro" id="IPR036085">
    <property type="entry name" value="PAZ_dom_sf"/>
</dbReference>
<feature type="region of interest" description="Disordered" evidence="1">
    <location>
        <begin position="56"/>
        <end position="78"/>
    </location>
</feature>
<dbReference type="SMART" id="SM01163">
    <property type="entry name" value="DUF1785"/>
    <property type="match status" value="1"/>
</dbReference>
<feature type="domain" description="Piwi" evidence="2">
    <location>
        <begin position="574"/>
        <end position="892"/>
    </location>
</feature>
<dbReference type="OMA" id="HELCYLF"/>
<dbReference type="InterPro" id="IPR032472">
    <property type="entry name" value="ArgoL2"/>
</dbReference>
<dbReference type="InterPro" id="IPR036397">
    <property type="entry name" value="RNaseH_sf"/>
</dbReference>
<dbReference type="InterPro" id="IPR032474">
    <property type="entry name" value="Argonaute_N"/>
</dbReference>
<evidence type="ECO:0000256" key="1">
    <source>
        <dbReference type="SAM" id="MobiDB-lite"/>
    </source>
</evidence>
<proteinExistence type="predicted"/>
<dbReference type="CDD" id="cd04657">
    <property type="entry name" value="Piwi_ago-like"/>
    <property type="match status" value="1"/>
</dbReference>
<dbReference type="Pfam" id="PF08699">
    <property type="entry name" value="ArgoL1"/>
    <property type="match status" value="1"/>
</dbReference>
<dbReference type="STRING" id="1283841.A0A084QG96"/>
<dbReference type="Gene3D" id="3.30.420.10">
    <property type="entry name" value="Ribonuclease H-like superfamily/Ribonuclease H"/>
    <property type="match status" value="1"/>
</dbReference>
<dbReference type="SMART" id="SM00950">
    <property type="entry name" value="Piwi"/>
    <property type="match status" value="1"/>
</dbReference>
<feature type="compositionally biased region" description="Basic and acidic residues" evidence="1">
    <location>
        <begin position="56"/>
        <end position="65"/>
    </location>
</feature>
<sequence>MGKLDVTPSLVSTDIFPARPSFGTKGKPIVVWANYFRIHIKPVKLYKYTVSASERAKEGASDKKGKSGKASASKVTPKEVKGRKLHLAIQKALEQFRRNQPGLIVATEFKSNIFTLQPLNADNGIISVELPRSSEGDQFDTIDVQLEGPTEVPLAKLLEWLTKMDDAEPRQTYPKYPDAVDALNGILGTRARSDMDKIASFGSKFFPFGDREVIQALLVSSRPLVAARGYFQSTRLGTGRLLLNVNVTHSVFKISGRLDEIFRKLDVQAFNGRIGWGAKKLTALNKFLQKTRVVVTFKVNGGKMVQGQKTMQGIVVASALSRRRAQDHPPRVTQNWEFPGPKNVEFWRLDDNGINGRYVSVYDHYREKYGKTLNDRLPMIQLGNVEKPVFFPAEYITIAEGQKVLARLTGEETTDMLRFACRTPFKNALSISTDSREILELDNSYLNDFGITVDKHLLAVHARILSVPTVKYRDTGKQTPMNGSWNMRNVKVYKSGPVIRRWSWVNILFDERSLPVDGSIVQEFGSFMRGSMGISIDAPIRLAIDSISANNVKGQGPGSLRKYFELAKAQQITHVLVILSKASQNDRDGVYNAVKTFGDCDYGIQTSCVVAFKFAKSDPGYFANVGLKWNLKGGGVNHKIQDETGVLKDGRTMIAGYDVTHPTNMMDSRKATEAPSLAGLVASVDRDLGQWPSISWEQASRQEMLDNSLASAFSSRIQLWKKHNKGECPSRIIIFRDGVSEGQFSQVLDIELPLIREAMAKTCPKGQQPKLSIIVSVKRHQTRFFPTKPEEMTNSGNIKNGTVVDRGITQARYWDFFLTAHNALQGTARPAHYTVLLDEVFRYRGKAEAANELEKLTHELCYLFGRATKAVSICPPAYYADIVCERARAHRSEWFGAGDTASESSSATVNTQNRQVHENLKDTMYYI</sequence>
<dbReference type="GO" id="GO:0003676">
    <property type="term" value="F:nucleic acid binding"/>
    <property type="evidence" value="ECO:0007669"/>
    <property type="project" value="InterPro"/>
</dbReference>
<dbReference type="InterPro" id="IPR012337">
    <property type="entry name" value="RNaseH-like_sf"/>
</dbReference>
<protein>
    <recommendedName>
        <fullName evidence="2">Piwi domain-containing protein</fullName>
    </recommendedName>
</protein>
<evidence type="ECO:0000313" key="3">
    <source>
        <dbReference type="EMBL" id="KFA62981.1"/>
    </source>
</evidence>
<keyword evidence="4" id="KW-1185">Reference proteome</keyword>
<dbReference type="OrthoDB" id="10252740at2759"/>
<dbReference type="CDD" id="cd02846">
    <property type="entry name" value="PAZ_argonaute_like"/>
    <property type="match status" value="1"/>
</dbReference>
<dbReference type="PANTHER" id="PTHR22891">
    <property type="entry name" value="EUKARYOTIC TRANSLATION INITIATION FACTOR 2C"/>
    <property type="match status" value="1"/>
</dbReference>
<evidence type="ECO:0000259" key="2">
    <source>
        <dbReference type="PROSITE" id="PS50822"/>
    </source>
</evidence>
<gene>
    <name evidence="3" type="ORF">S40285_06835</name>
</gene>
<dbReference type="Pfam" id="PF16488">
    <property type="entry name" value="ArgoL2"/>
    <property type="match status" value="1"/>
</dbReference>
<dbReference type="EMBL" id="KL660768">
    <property type="protein sequence ID" value="KFA62981.1"/>
    <property type="molecule type" value="Genomic_DNA"/>
</dbReference>
<accession>A0A084QG96</accession>
<organism evidence="3 4">
    <name type="scientific">Stachybotrys chlorohalonatus (strain IBT 40285)</name>
    <dbReference type="NCBI Taxonomy" id="1283841"/>
    <lineage>
        <taxon>Eukaryota</taxon>
        <taxon>Fungi</taxon>
        <taxon>Dikarya</taxon>
        <taxon>Ascomycota</taxon>
        <taxon>Pezizomycotina</taxon>
        <taxon>Sordariomycetes</taxon>
        <taxon>Hypocreomycetidae</taxon>
        <taxon>Hypocreales</taxon>
        <taxon>Stachybotryaceae</taxon>
        <taxon>Stachybotrys</taxon>
    </lineage>
</organism>
<dbReference type="InParanoid" id="A0A084QG96"/>
<dbReference type="InterPro" id="IPR003165">
    <property type="entry name" value="Piwi"/>
</dbReference>
<dbReference type="HOGENOM" id="CLU_004544_4_1_1"/>
<dbReference type="Pfam" id="PF02171">
    <property type="entry name" value="Piwi"/>
    <property type="match status" value="1"/>
</dbReference>
<dbReference type="SUPFAM" id="SSF101690">
    <property type="entry name" value="PAZ domain"/>
    <property type="match status" value="1"/>
</dbReference>
<dbReference type="Gene3D" id="2.170.260.10">
    <property type="entry name" value="paz domain"/>
    <property type="match status" value="1"/>
</dbReference>
<dbReference type="PROSITE" id="PS50822">
    <property type="entry name" value="PIWI"/>
    <property type="match status" value="1"/>
</dbReference>
<evidence type="ECO:0000313" key="4">
    <source>
        <dbReference type="Proteomes" id="UP000028524"/>
    </source>
</evidence>